<dbReference type="CDD" id="cd04301">
    <property type="entry name" value="NAT_SF"/>
    <property type="match status" value="1"/>
</dbReference>
<evidence type="ECO:0000313" key="2">
    <source>
        <dbReference type="EMBL" id="TMQ90506.1"/>
    </source>
</evidence>
<organism evidence="2 3">
    <name type="scientific">Actinomadura soli</name>
    <dbReference type="NCBI Taxonomy" id="2508997"/>
    <lineage>
        <taxon>Bacteria</taxon>
        <taxon>Bacillati</taxon>
        <taxon>Actinomycetota</taxon>
        <taxon>Actinomycetes</taxon>
        <taxon>Streptosporangiales</taxon>
        <taxon>Thermomonosporaceae</taxon>
        <taxon>Actinomadura</taxon>
    </lineage>
</organism>
<name>A0A5C4J1C3_9ACTN</name>
<protein>
    <submittedName>
        <fullName evidence="2">GNAT family N-acetyltransferase</fullName>
    </submittedName>
</protein>
<sequence>MSFMKQLAGPGAGGRRILVRPYGLADRDGVRRMSDRLSATSLYTRFFSGTPRIPDHYLRLLDALDHWDREALVALDGDEIVGSAEYVRLTKRPWCADVAVLVTDPWQRHGVGTALVARLGELAERRGITEFGADVTLTNRGGILFVRHGWPAAHPTRDGAAARFQLPLPMPA</sequence>
<dbReference type="GO" id="GO:0016747">
    <property type="term" value="F:acyltransferase activity, transferring groups other than amino-acyl groups"/>
    <property type="evidence" value="ECO:0007669"/>
    <property type="project" value="InterPro"/>
</dbReference>
<gene>
    <name evidence="2" type="ORF">ETD83_35165</name>
</gene>
<comment type="caution">
    <text evidence="2">The sequence shown here is derived from an EMBL/GenBank/DDBJ whole genome shotgun (WGS) entry which is preliminary data.</text>
</comment>
<dbReference type="PROSITE" id="PS51186">
    <property type="entry name" value="GNAT"/>
    <property type="match status" value="1"/>
</dbReference>
<keyword evidence="3" id="KW-1185">Reference proteome</keyword>
<dbReference type="Pfam" id="PF00583">
    <property type="entry name" value="Acetyltransf_1"/>
    <property type="match status" value="1"/>
</dbReference>
<keyword evidence="2" id="KW-0808">Transferase</keyword>
<feature type="domain" description="N-acetyltransferase" evidence="1">
    <location>
        <begin position="17"/>
        <end position="169"/>
    </location>
</feature>
<dbReference type="SUPFAM" id="SSF55729">
    <property type="entry name" value="Acyl-CoA N-acyltransferases (Nat)"/>
    <property type="match status" value="1"/>
</dbReference>
<evidence type="ECO:0000259" key="1">
    <source>
        <dbReference type="PROSITE" id="PS51186"/>
    </source>
</evidence>
<dbReference type="Gene3D" id="3.40.630.30">
    <property type="match status" value="1"/>
</dbReference>
<reference evidence="2 3" key="1">
    <citation type="submission" date="2019-05" db="EMBL/GenBank/DDBJ databases">
        <title>Draft genome sequence of Actinomadura sp. 14C53.</title>
        <authorList>
            <person name="Saricaoglu S."/>
            <person name="Isik K."/>
        </authorList>
    </citation>
    <scope>NUCLEOTIDE SEQUENCE [LARGE SCALE GENOMIC DNA]</scope>
    <source>
        <strain evidence="2 3">14C53</strain>
    </source>
</reference>
<dbReference type="OrthoDB" id="4256927at2"/>
<accession>A0A5C4J1C3</accession>
<evidence type="ECO:0000313" key="3">
    <source>
        <dbReference type="Proteomes" id="UP000309174"/>
    </source>
</evidence>
<dbReference type="EMBL" id="VCKW01000285">
    <property type="protein sequence ID" value="TMQ90506.1"/>
    <property type="molecule type" value="Genomic_DNA"/>
</dbReference>
<dbReference type="AlphaFoldDB" id="A0A5C4J1C3"/>
<dbReference type="Proteomes" id="UP000309174">
    <property type="component" value="Unassembled WGS sequence"/>
</dbReference>
<dbReference type="InterPro" id="IPR016181">
    <property type="entry name" value="Acyl_CoA_acyltransferase"/>
</dbReference>
<proteinExistence type="predicted"/>
<dbReference type="InterPro" id="IPR000182">
    <property type="entry name" value="GNAT_dom"/>
</dbReference>